<keyword evidence="4" id="KW-1185">Reference proteome</keyword>
<name>A0A6H9ZAH4_9ACTN</name>
<feature type="transmembrane region" description="Helical" evidence="2">
    <location>
        <begin position="251"/>
        <end position="271"/>
    </location>
</feature>
<feature type="transmembrane region" description="Helical" evidence="2">
    <location>
        <begin position="368"/>
        <end position="390"/>
    </location>
</feature>
<evidence type="ECO:0000256" key="1">
    <source>
        <dbReference type="SAM" id="MobiDB-lite"/>
    </source>
</evidence>
<dbReference type="OrthoDB" id="3456981at2"/>
<proteinExistence type="predicted"/>
<keyword evidence="2" id="KW-0812">Transmembrane</keyword>
<gene>
    <name evidence="3" type="ORF">F8566_03320</name>
</gene>
<dbReference type="RefSeq" id="WP_151557738.1">
    <property type="nucleotide sequence ID" value="NZ_WBMT01000001.1"/>
</dbReference>
<keyword evidence="2" id="KW-1133">Transmembrane helix</keyword>
<feature type="region of interest" description="Disordered" evidence="1">
    <location>
        <begin position="1"/>
        <end position="20"/>
    </location>
</feature>
<protein>
    <submittedName>
        <fullName evidence="3">Uncharacterized protein</fullName>
    </submittedName>
</protein>
<organism evidence="3 4">
    <name type="scientific">Actinomadura rudentiformis</name>
    <dbReference type="NCBI Taxonomy" id="359158"/>
    <lineage>
        <taxon>Bacteria</taxon>
        <taxon>Bacillati</taxon>
        <taxon>Actinomycetota</taxon>
        <taxon>Actinomycetes</taxon>
        <taxon>Streptosporangiales</taxon>
        <taxon>Thermomonosporaceae</taxon>
        <taxon>Actinomadura</taxon>
    </lineage>
</organism>
<dbReference type="Proteomes" id="UP000468735">
    <property type="component" value="Unassembled WGS sequence"/>
</dbReference>
<feature type="transmembrane region" description="Helical" evidence="2">
    <location>
        <begin position="210"/>
        <end position="230"/>
    </location>
</feature>
<sequence>MGVFEAEPATGPSISSKAPPRAATEAGKALVAADLASCAPGERSLFVHDVCSMIRQGYDRVVLLRLARPVPMREGPRPTAVRAVLLLALTSGWPYGLNVVAGSFSSDMALHGPRGHLYGALLSLSCALMLTMAWVGWRYAERNAPPVAELLCASPDRDDIVRWLDRCQGRGRQIACGLAGAVIGVVGAFVDLNRSGGHDVSFLLAYLPAMWTGFLGGGVLYWVTVTAWVPHKLRRCRNLRLTWMDPAHTPGIERLCTCFALVAAGLGFGVITIELSAVAAAADDPPLALRLFLYGFPVGAALLALYAAVLPFVTLSKVVRAYHVEALGTLMTPVAAPPERLLLDKELKEAAEAYRALRSQRTLPVRTWAILQYVTGIVASLIIFFIQQALK</sequence>
<comment type="caution">
    <text evidence="3">The sequence shown here is derived from an EMBL/GenBank/DDBJ whole genome shotgun (WGS) entry which is preliminary data.</text>
</comment>
<evidence type="ECO:0000256" key="2">
    <source>
        <dbReference type="SAM" id="Phobius"/>
    </source>
</evidence>
<feature type="transmembrane region" description="Helical" evidence="2">
    <location>
        <begin position="117"/>
        <end position="137"/>
    </location>
</feature>
<dbReference type="AlphaFoldDB" id="A0A6H9ZAH4"/>
<accession>A0A6H9ZAH4</accession>
<evidence type="ECO:0000313" key="3">
    <source>
        <dbReference type="EMBL" id="KAB2352685.1"/>
    </source>
</evidence>
<keyword evidence="2" id="KW-0472">Membrane</keyword>
<dbReference type="EMBL" id="WBMT01000001">
    <property type="protein sequence ID" value="KAB2352685.1"/>
    <property type="molecule type" value="Genomic_DNA"/>
</dbReference>
<reference evidence="3 4" key="1">
    <citation type="submission" date="2019-09" db="EMBL/GenBank/DDBJ databases">
        <title>Actinomadura physcomitrii sp. nov., a novel actinomycete isolated from moss [Physcomitrium sphaericum (Ludw) Fuernr].</title>
        <authorList>
            <person name="Zhuang X."/>
            <person name="Liu C."/>
        </authorList>
    </citation>
    <scope>NUCLEOTIDE SEQUENCE [LARGE SCALE GENOMIC DNA]</scope>
    <source>
        <strain evidence="3 4">HMC1</strain>
    </source>
</reference>
<feature type="transmembrane region" description="Helical" evidence="2">
    <location>
        <begin position="174"/>
        <end position="190"/>
    </location>
</feature>
<feature type="transmembrane region" description="Helical" evidence="2">
    <location>
        <begin position="291"/>
        <end position="313"/>
    </location>
</feature>
<feature type="transmembrane region" description="Helical" evidence="2">
    <location>
        <begin position="79"/>
        <end position="97"/>
    </location>
</feature>
<evidence type="ECO:0000313" key="4">
    <source>
        <dbReference type="Proteomes" id="UP000468735"/>
    </source>
</evidence>